<name>A0A699SKJ1_TANCI</name>
<sequence length="187" mass="20682">LQALVDKKKIVISEDVIREILRLDDAEGMVCLPNEEIFTGLAQIGYEKPSTKLPFYKAFFSSQWKVGKGFSGVETPLFENMLEVREVDAEEEVQVPAQDDVVQENVTEDITDDVAQPTSPLPPSPIIPSSPPHQLPRPPLLQAAEGLSLLVQQVLDKCSVLVLRVKGLETANTAQQLEILKLKARVK</sequence>
<comment type="caution">
    <text evidence="2">The sequence shown here is derived from an EMBL/GenBank/DDBJ whole genome shotgun (WGS) entry which is preliminary data.</text>
</comment>
<dbReference type="EMBL" id="BKCJ011168359">
    <property type="protein sequence ID" value="GFC97808.1"/>
    <property type="molecule type" value="Genomic_DNA"/>
</dbReference>
<feature type="region of interest" description="Disordered" evidence="1">
    <location>
        <begin position="111"/>
        <end position="136"/>
    </location>
</feature>
<feature type="non-terminal residue" evidence="2">
    <location>
        <position position="187"/>
    </location>
</feature>
<protein>
    <recommendedName>
        <fullName evidence="3">Synaptobrevin, longin-like domain protein</fullName>
    </recommendedName>
</protein>
<proteinExistence type="predicted"/>
<accession>A0A699SKJ1</accession>
<evidence type="ECO:0008006" key="3">
    <source>
        <dbReference type="Google" id="ProtNLM"/>
    </source>
</evidence>
<evidence type="ECO:0000256" key="1">
    <source>
        <dbReference type="SAM" id="MobiDB-lite"/>
    </source>
</evidence>
<feature type="compositionally biased region" description="Pro residues" evidence="1">
    <location>
        <begin position="119"/>
        <end position="136"/>
    </location>
</feature>
<dbReference type="AlphaFoldDB" id="A0A699SKJ1"/>
<reference evidence="2" key="1">
    <citation type="journal article" date="2019" name="Sci. Rep.">
        <title>Draft genome of Tanacetum cinerariifolium, the natural source of mosquito coil.</title>
        <authorList>
            <person name="Yamashiro T."/>
            <person name="Shiraishi A."/>
            <person name="Satake H."/>
            <person name="Nakayama K."/>
        </authorList>
    </citation>
    <scope>NUCLEOTIDE SEQUENCE</scope>
</reference>
<feature type="non-terminal residue" evidence="2">
    <location>
        <position position="1"/>
    </location>
</feature>
<evidence type="ECO:0000313" key="2">
    <source>
        <dbReference type="EMBL" id="GFC97808.1"/>
    </source>
</evidence>
<gene>
    <name evidence="2" type="ORF">Tci_869778</name>
</gene>
<organism evidence="2">
    <name type="scientific">Tanacetum cinerariifolium</name>
    <name type="common">Dalmatian daisy</name>
    <name type="synonym">Chrysanthemum cinerariifolium</name>
    <dbReference type="NCBI Taxonomy" id="118510"/>
    <lineage>
        <taxon>Eukaryota</taxon>
        <taxon>Viridiplantae</taxon>
        <taxon>Streptophyta</taxon>
        <taxon>Embryophyta</taxon>
        <taxon>Tracheophyta</taxon>
        <taxon>Spermatophyta</taxon>
        <taxon>Magnoliopsida</taxon>
        <taxon>eudicotyledons</taxon>
        <taxon>Gunneridae</taxon>
        <taxon>Pentapetalae</taxon>
        <taxon>asterids</taxon>
        <taxon>campanulids</taxon>
        <taxon>Asterales</taxon>
        <taxon>Asteraceae</taxon>
        <taxon>Asteroideae</taxon>
        <taxon>Anthemideae</taxon>
        <taxon>Anthemidinae</taxon>
        <taxon>Tanacetum</taxon>
    </lineage>
</organism>